<dbReference type="EMBL" id="CP001198">
    <property type="protein sequence ID" value="ACK74185.1"/>
    <property type="molecule type" value="Genomic_DNA"/>
</dbReference>
<evidence type="ECO:0000256" key="1">
    <source>
        <dbReference type="SAM" id="MobiDB-lite"/>
    </source>
</evidence>
<name>A0A0H3C2T9_BORBZ</name>
<reference evidence="2" key="1">
    <citation type="journal article" date="2011" name="J. Bacteriol.">
        <title>Whole-genome sequences of thirteen isolates of Borrelia burgdorferi.</title>
        <authorList>
            <person name="Schutzer S.E."/>
            <person name="Fraser-Liggett C.M."/>
            <person name="Casjens S.R."/>
            <person name="Qiu W.G."/>
            <person name="Dunn J.J."/>
            <person name="Mongodin E.F."/>
            <person name="Luft B.J."/>
        </authorList>
    </citation>
    <scope>NUCLEOTIDE SEQUENCE [LARGE SCALE GENOMIC DNA]</scope>
    <source>
        <strain evidence="2">ZS7</strain>
        <plasmid evidence="2">ZS7_lp25</plasmid>
    </source>
</reference>
<feature type="compositionally biased region" description="Basic residues" evidence="1">
    <location>
        <begin position="1"/>
        <end position="10"/>
    </location>
</feature>
<keyword evidence="2" id="KW-0614">Plasmid</keyword>
<dbReference type="Proteomes" id="UP000006901">
    <property type="component" value="Plasmid ZS7_lp25"/>
</dbReference>
<dbReference type="KEGG" id="bbz:BbuZS7_E17"/>
<feature type="compositionally biased region" description="Low complexity" evidence="1">
    <location>
        <begin position="26"/>
        <end position="37"/>
    </location>
</feature>
<dbReference type="HOGENOM" id="CLU_3340854_0_0_12"/>
<geneLocation type="plasmid" evidence="2">
    <name>ZS7_lp25</name>
</geneLocation>
<sequence length="37" mass="4305">MHTIKQKNKAQKNYSPPRAQIPKSPKQITIKTIKCKQ</sequence>
<proteinExistence type="predicted"/>
<gene>
    <name evidence="2" type="ordered locus">BbuZS7_E17</name>
</gene>
<organism evidence="2">
    <name type="scientific">Borreliella burgdorferi (strain ZS7)</name>
    <name type="common">Borrelia burgdorferi</name>
    <dbReference type="NCBI Taxonomy" id="445985"/>
    <lineage>
        <taxon>Bacteria</taxon>
        <taxon>Pseudomonadati</taxon>
        <taxon>Spirochaetota</taxon>
        <taxon>Spirochaetia</taxon>
        <taxon>Spirochaetales</taxon>
        <taxon>Borreliaceae</taxon>
        <taxon>Borreliella</taxon>
    </lineage>
</organism>
<feature type="region of interest" description="Disordered" evidence="1">
    <location>
        <begin position="1"/>
        <end position="37"/>
    </location>
</feature>
<evidence type="ECO:0000313" key="2">
    <source>
        <dbReference type="EMBL" id="ACK74185.1"/>
    </source>
</evidence>
<protein>
    <submittedName>
        <fullName evidence="2">Uncharacterized protein</fullName>
    </submittedName>
</protein>
<dbReference type="AlphaFoldDB" id="A0A0H3C2T9"/>
<accession>A0A0H3C2T9</accession>